<dbReference type="SMART" id="SM00347">
    <property type="entry name" value="HTH_MARR"/>
    <property type="match status" value="1"/>
</dbReference>
<feature type="domain" description="HTH marR-type" evidence="4">
    <location>
        <begin position="11"/>
        <end position="143"/>
    </location>
</feature>
<evidence type="ECO:0000256" key="2">
    <source>
        <dbReference type="ARBA" id="ARBA00023125"/>
    </source>
</evidence>
<name>A0A0L6W298_9FIRM</name>
<dbReference type="PRINTS" id="PR00598">
    <property type="entry name" value="HTHMARR"/>
</dbReference>
<dbReference type="PROSITE" id="PS50995">
    <property type="entry name" value="HTH_MARR_2"/>
    <property type="match status" value="1"/>
</dbReference>
<proteinExistence type="predicted"/>
<keyword evidence="1" id="KW-0805">Transcription regulation</keyword>
<dbReference type="SUPFAM" id="SSF46785">
    <property type="entry name" value="Winged helix' DNA-binding domain"/>
    <property type="match status" value="1"/>
</dbReference>
<dbReference type="Gene3D" id="1.10.10.10">
    <property type="entry name" value="Winged helix-like DNA-binding domain superfamily/Winged helix DNA-binding domain"/>
    <property type="match status" value="1"/>
</dbReference>
<evidence type="ECO:0000313" key="5">
    <source>
        <dbReference type="EMBL" id="KNZ69498.1"/>
    </source>
</evidence>
<dbReference type="InterPro" id="IPR000835">
    <property type="entry name" value="HTH_MarR-typ"/>
</dbReference>
<dbReference type="EMBL" id="LGTE01000012">
    <property type="protein sequence ID" value="KNZ69498.1"/>
    <property type="molecule type" value="Genomic_DNA"/>
</dbReference>
<organism evidence="5 6">
    <name type="scientific">Thermincola ferriacetica</name>
    <dbReference type="NCBI Taxonomy" id="281456"/>
    <lineage>
        <taxon>Bacteria</taxon>
        <taxon>Bacillati</taxon>
        <taxon>Bacillota</taxon>
        <taxon>Clostridia</taxon>
        <taxon>Eubacteriales</taxon>
        <taxon>Thermincolaceae</taxon>
        <taxon>Thermincola</taxon>
    </lineage>
</organism>
<keyword evidence="2" id="KW-0238">DNA-binding</keyword>
<dbReference type="InterPro" id="IPR036390">
    <property type="entry name" value="WH_DNA-bd_sf"/>
</dbReference>
<reference evidence="6" key="1">
    <citation type="submission" date="2015-07" db="EMBL/GenBank/DDBJ databases">
        <title>Complete Genome of Thermincola ferriacetica strain Z-0001T.</title>
        <authorList>
            <person name="Lusk B."/>
            <person name="Badalamenti J.P."/>
            <person name="Parameswaran P."/>
            <person name="Bond D.R."/>
            <person name="Torres C.I."/>
        </authorList>
    </citation>
    <scope>NUCLEOTIDE SEQUENCE [LARGE SCALE GENOMIC DNA]</scope>
    <source>
        <strain evidence="6">Z-0001</strain>
    </source>
</reference>
<dbReference type="Proteomes" id="UP000037175">
    <property type="component" value="Unassembled WGS sequence"/>
</dbReference>
<dbReference type="Pfam" id="PF01047">
    <property type="entry name" value="MarR"/>
    <property type="match status" value="1"/>
</dbReference>
<dbReference type="AlphaFoldDB" id="A0A0L6W298"/>
<gene>
    <name evidence="5" type="ORF">Tfer_1941</name>
</gene>
<keyword evidence="3" id="KW-0804">Transcription</keyword>
<evidence type="ECO:0000256" key="1">
    <source>
        <dbReference type="ARBA" id="ARBA00023015"/>
    </source>
</evidence>
<protein>
    <submittedName>
        <fullName evidence="5">Transcriptional regulator, MarR family</fullName>
    </submittedName>
</protein>
<evidence type="ECO:0000256" key="3">
    <source>
        <dbReference type="ARBA" id="ARBA00023163"/>
    </source>
</evidence>
<dbReference type="PANTHER" id="PTHR42756">
    <property type="entry name" value="TRANSCRIPTIONAL REGULATOR, MARR"/>
    <property type="match status" value="1"/>
</dbReference>
<dbReference type="GO" id="GO:0003700">
    <property type="term" value="F:DNA-binding transcription factor activity"/>
    <property type="evidence" value="ECO:0007669"/>
    <property type="project" value="InterPro"/>
</dbReference>
<dbReference type="InterPro" id="IPR023187">
    <property type="entry name" value="Tscrpt_reg_MarR-type_CS"/>
</dbReference>
<comment type="caution">
    <text evidence="5">The sequence shown here is derived from an EMBL/GenBank/DDBJ whole genome shotgun (WGS) entry which is preliminary data.</text>
</comment>
<keyword evidence="6" id="KW-1185">Reference proteome</keyword>
<dbReference type="PATRIC" id="fig|281456.6.peg.2039"/>
<dbReference type="PANTHER" id="PTHR42756:SF1">
    <property type="entry name" value="TRANSCRIPTIONAL REPRESSOR OF EMRAB OPERON"/>
    <property type="match status" value="1"/>
</dbReference>
<dbReference type="GO" id="GO:0003677">
    <property type="term" value="F:DNA binding"/>
    <property type="evidence" value="ECO:0007669"/>
    <property type="project" value="UniProtKB-KW"/>
</dbReference>
<dbReference type="InterPro" id="IPR036388">
    <property type="entry name" value="WH-like_DNA-bd_sf"/>
</dbReference>
<accession>A0A0L6W298</accession>
<evidence type="ECO:0000313" key="6">
    <source>
        <dbReference type="Proteomes" id="UP000037175"/>
    </source>
</evidence>
<dbReference type="PROSITE" id="PS01117">
    <property type="entry name" value="HTH_MARR_1"/>
    <property type="match status" value="1"/>
</dbReference>
<sequence>MMGELALFDIENSLGFLLAKSHKKAFNEFKTRLEPYNLTPPQFAAMAFLWKKDGINQIQLGELMDADRTTIGGIVDRLERMGLIERAINPVDRRASILFVTDKGRSMQEKLEFIAAEFNNWLGRKFSEEELVDLKAKLKKIRYI</sequence>
<evidence type="ECO:0000259" key="4">
    <source>
        <dbReference type="PROSITE" id="PS50995"/>
    </source>
</evidence>